<organism evidence="5 6">
    <name type="scientific">Rhodocollybia butyracea</name>
    <dbReference type="NCBI Taxonomy" id="206335"/>
    <lineage>
        <taxon>Eukaryota</taxon>
        <taxon>Fungi</taxon>
        <taxon>Dikarya</taxon>
        <taxon>Basidiomycota</taxon>
        <taxon>Agaricomycotina</taxon>
        <taxon>Agaricomycetes</taxon>
        <taxon>Agaricomycetidae</taxon>
        <taxon>Agaricales</taxon>
        <taxon>Marasmiineae</taxon>
        <taxon>Omphalotaceae</taxon>
        <taxon>Rhodocollybia</taxon>
    </lineage>
</organism>
<dbReference type="Gene3D" id="1.10.8.60">
    <property type="match status" value="2"/>
</dbReference>
<protein>
    <submittedName>
        <fullName evidence="5">AAA family ATPase</fullName>
    </submittedName>
</protein>
<evidence type="ECO:0000256" key="2">
    <source>
        <dbReference type="ARBA" id="ARBA00022741"/>
    </source>
</evidence>
<dbReference type="CDD" id="cd19511">
    <property type="entry name" value="RecA-like_CDC48_r2-like"/>
    <property type="match status" value="1"/>
</dbReference>
<dbReference type="InterPro" id="IPR003960">
    <property type="entry name" value="ATPase_AAA_CS"/>
</dbReference>
<keyword evidence="1" id="KW-0677">Repeat</keyword>
<dbReference type="PANTHER" id="PTHR23077">
    <property type="entry name" value="AAA-FAMILY ATPASE"/>
    <property type="match status" value="1"/>
</dbReference>
<evidence type="ECO:0000259" key="4">
    <source>
        <dbReference type="SMART" id="SM00382"/>
    </source>
</evidence>
<dbReference type="OrthoDB" id="27435at2759"/>
<dbReference type="SUPFAM" id="SSF52540">
    <property type="entry name" value="P-loop containing nucleoside triphosphate hydrolases"/>
    <property type="match status" value="2"/>
</dbReference>
<reference evidence="5" key="1">
    <citation type="submission" date="2020-11" db="EMBL/GenBank/DDBJ databases">
        <authorList>
            <consortium name="DOE Joint Genome Institute"/>
            <person name="Ahrendt S."/>
            <person name="Riley R."/>
            <person name="Andreopoulos W."/>
            <person name="Labutti K."/>
            <person name="Pangilinan J."/>
            <person name="Ruiz-Duenas F.J."/>
            <person name="Barrasa J.M."/>
            <person name="Sanchez-Garcia M."/>
            <person name="Camarero S."/>
            <person name="Miyauchi S."/>
            <person name="Serrano A."/>
            <person name="Linde D."/>
            <person name="Babiker R."/>
            <person name="Drula E."/>
            <person name="Ayuso-Fernandez I."/>
            <person name="Pacheco R."/>
            <person name="Padilla G."/>
            <person name="Ferreira P."/>
            <person name="Barriuso J."/>
            <person name="Kellner H."/>
            <person name="Castanera R."/>
            <person name="Alfaro M."/>
            <person name="Ramirez L."/>
            <person name="Pisabarro A.G."/>
            <person name="Kuo A."/>
            <person name="Tritt A."/>
            <person name="Lipzen A."/>
            <person name="He G."/>
            <person name="Yan M."/>
            <person name="Ng V."/>
            <person name="Cullen D."/>
            <person name="Martin F."/>
            <person name="Rosso M.-N."/>
            <person name="Henrissat B."/>
            <person name="Hibbett D."/>
            <person name="Martinez A.T."/>
            <person name="Grigoriev I.V."/>
        </authorList>
    </citation>
    <scope>NUCLEOTIDE SEQUENCE</scope>
    <source>
        <strain evidence="5">AH 40177</strain>
    </source>
</reference>
<dbReference type="FunFam" id="3.40.50.300:FF:000018">
    <property type="entry name" value="Cell division control 48"/>
    <property type="match status" value="1"/>
</dbReference>
<evidence type="ECO:0000313" key="6">
    <source>
        <dbReference type="Proteomes" id="UP000772434"/>
    </source>
</evidence>
<dbReference type="InterPro" id="IPR003593">
    <property type="entry name" value="AAA+_ATPase"/>
</dbReference>
<dbReference type="FunFam" id="3.40.50.300:FF:001985">
    <property type="entry name" value="Chromosome 9, whole genome shotgun sequence"/>
    <property type="match status" value="1"/>
</dbReference>
<keyword evidence="6" id="KW-1185">Reference proteome</keyword>
<dbReference type="GO" id="GO:0005737">
    <property type="term" value="C:cytoplasm"/>
    <property type="evidence" value="ECO:0007669"/>
    <property type="project" value="TreeGrafter"/>
</dbReference>
<dbReference type="GO" id="GO:0005524">
    <property type="term" value="F:ATP binding"/>
    <property type="evidence" value="ECO:0007669"/>
    <property type="project" value="UniProtKB-KW"/>
</dbReference>
<dbReference type="Pfam" id="PF00004">
    <property type="entry name" value="AAA"/>
    <property type="match status" value="2"/>
</dbReference>
<dbReference type="GO" id="GO:0016887">
    <property type="term" value="F:ATP hydrolysis activity"/>
    <property type="evidence" value="ECO:0007669"/>
    <property type="project" value="InterPro"/>
</dbReference>
<dbReference type="EMBL" id="JADNRY010000007">
    <property type="protein sequence ID" value="KAF9076063.1"/>
    <property type="molecule type" value="Genomic_DNA"/>
</dbReference>
<dbReference type="SMART" id="SM00382">
    <property type="entry name" value="AAA"/>
    <property type="match status" value="2"/>
</dbReference>
<feature type="domain" description="AAA+ ATPase" evidence="4">
    <location>
        <begin position="553"/>
        <end position="691"/>
    </location>
</feature>
<dbReference type="InterPro" id="IPR003959">
    <property type="entry name" value="ATPase_AAA_core"/>
</dbReference>
<gene>
    <name evidence="5" type="ORF">BDP27DRAFT_1442769</name>
</gene>
<dbReference type="AlphaFoldDB" id="A0A9P5Q7G9"/>
<sequence length="786" mass="85950">MSLGQFTVSISEQSSSSPRISRRVVFNAETLKSLKLTTGDIVLISRYGELLKAFAIGIVWPALEQAPDSIALSSALLLTAQVELGQKAFLFALSGGVPSKVPPNFPSIKKAQDARVIKVKEIFNPNQASPSPMKKNLRDKDKDWLPLLLRESLVDIKYVTPTQTLEVVYEGRSRRFSVAAVATSVSEANVDNLSDRFKILELESKSNIWIASWDSVVTITDDNDKGDAPQKSDIEVLENLSEEDAYASVGGLDKQISEIKDLLDIPLSRPDLFRYFNLKPPRGILLHGPPGTGKTHLARAIAASTKSSVIVVNGPELSSAYHGETESKLRDVFKEASNKSPCIVVLDEVDALVPRREEGGGGEVEKRVVATLLTILDGMENESDDRTRVVVIGTTNRPNAIDPALRRPGRFDREIEIGVPDVEARLSILKSLLAKTPHNTSSDDLRAVATKAHGYVGADLSAVIREAGTLSIKRWLSKASSEREENMPIVTPADILASLPTIRPSAMRSLFVDAPPVRYSDVGGQAHVIRKLRETVEWPLLHPEAFQRLGVKPPKGILLYGPPGCSKTVLARACACESGVNFIAVKGPELLNKFVGESERAVREIFRKARAASPSIIFFDEIDALATTRMSSDSNAGSHEGVLTSLLNEMDGVQELVGVTILAATNRPESIDPALMRPGRLDRILYVGPPDQQGREEIMRIRTRRMKIQEDLDISHIAKLTEGCSGAEITALCQEAALLTMQKDINAPFVSQHDFVTAAQSMQRQITPSMIQRFQSWQMQSGLQAA</sequence>
<proteinExistence type="predicted"/>
<comment type="caution">
    <text evidence="5">The sequence shown here is derived from an EMBL/GenBank/DDBJ whole genome shotgun (WGS) entry which is preliminary data.</text>
</comment>
<keyword evidence="3" id="KW-0067">ATP-binding</keyword>
<feature type="domain" description="AAA+ ATPase" evidence="4">
    <location>
        <begin position="280"/>
        <end position="421"/>
    </location>
</feature>
<dbReference type="InterPro" id="IPR050168">
    <property type="entry name" value="AAA_ATPase_domain"/>
</dbReference>
<evidence type="ECO:0000256" key="3">
    <source>
        <dbReference type="ARBA" id="ARBA00022840"/>
    </source>
</evidence>
<keyword evidence="2" id="KW-0547">Nucleotide-binding</keyword>
<evidence type="ECO:0000313" key="5">
    <source>
        <dbReference type="EMBL" id="KAF9076063.1"/>
    </source>
</evidence>
<name>A0A9P5Q7G9_9AGAR</name>
<dbReference type="PANTHER" id="PTHR23077:SF27">
    <property type="entry name" value="ATPASE FAMILY GENE 2 PROTEIN HOMOLOG A"/>
    <property type="match status" value="1"/>
</dbReference>
<dbReference type="Gene3D" id="3.40.50.300">
    <property type="entry name" value="P-loop containing nucleotide triphosphate hydrolases"/>
    <property type="match status" value="2"/>
</dbReference>
<evidence type="ECO:0000256" key="1">
    <source>
        <dbReference type="ARBA" id="ARBA00022737"/>
    </source>
</evidence>
<dbReference type="PROSITE" id="PS00674">
    <property type="entry name" value="AAA"/>
    <property type="match status" value="2"/>
</dbReference>
<dbReference type="Pfam" id="PF17862">
    <property type="entry name" value="AAA_lid_3"/>
    <property type="match status" value="2"/>
</dbReference>
<accession>A0A9P5Q7G9</accession>
<dbReference type="InterPro" id="IPR041569">
    <property type="entry name" value="AAA_lid_3"/>
</dbReference>
<dbReference type="InterPro" id="IPR027417">
    <property type="entry name" value="P-loop_NTPase"/>
</dbReference>
<dbReference type="Proteomes" id="UP000772434">
    <property type="component" value="Unassembled WGS sequence"/>
</dbReference>